<evidence type="ECO:0000259" key="2">
    <source>
        <dbReference type="Pfam" id="PF04892"/>
    </source>
</evidence>
<feature type="transmembrane region" description="Helical" evidence="1">
    <location>
        <begin position="12"/>
        <end position="33"/>
    </location>
</feature>
<organism evidence="3 4">
    <name type="scientific">Nocardioides aquiterrae</name>
    <dbReference type="NCBI Taxonomy" id="203799"/>
    <lineage>
        <taxon>Bacteria</taxon>
        <taxon>Bacillati</taxon>
        <taxon>Actinomycetota</taxon>
        <taxon>Actinomycetes</taxon>
        <taxon>Propionibacteriales</taxon>
        <taxon>Nocardioidaceae</taxon>
        <taxon>Nocardioides</taxon>
    </lineage>
</organism>
<dbReference type="Pfam" id="PF04892">
    <property type="entry name" value="VanZ"/>
    <property type="match status" value="1"/>
</dbReference>
<keyword evidence="4" id="KW-1185">Reference proteome</keyword>
<dbReference type="RefSeq" id="WP_343907957.1">
    <property type="nucleotide sequence ID" value="NZ_BAAAJE010000012.1"/>
</dbReference>
<dbReference type="InterPro" id="IPR006976">
    <property type="entry name" value="VanZ-like"/>
</dbReference>
<keyword evidence="1" id="KW-0812">Transmembrane</keyword>
<sequence>MLHPTPRSTRWLTVALVAYGAFLAVVLLTPTAGPQSSSVGWVDTLAHRLGAPAAFTAPGRVEFVCNALILMPVSALGSVRWPRTTWRDWTAYAFVIASGVELVQGLLLPGRSASFADVVANTLGGLGGAVFVAVLRSRRSAP</sequence>
<evidence type="ECO:0000313" key="4">
    <source>
        <dbReference type="Proteomes" id="UP001499979"/>
    </source>
</evidence>
<protein>
    <recommendedName>
        <fullName evidence="2">VanZ-like domain-containing protein</fullName>
    </recommendedName>
</protein>
<feature type="domain" description="VanZ-like" evidence="2">
    <location>
        <begin position="57"/>
        <end position="135"/>
    </location>
</feature>
<evidence type="ECO:0000313" key="3">
    <source>
        <dbReference type="EMBL" id="GAA1145445.1"/>
    </source>
</evidence>
<feature type="transmembrane region" description="Helical" evidence="1">
    <location>
        <begin position="89"/>
        <end position="107"/>
    </location>
</feature>
<gene>
    <name evidence="3" type="ORF">GCM10009606_25670</name>
</gene>
<dbReference type="Proteomes" id="UP001499979">
    <property type="component" value="Unassembled WGS sequence"/>
</dbReference>
<dbReference type="EMBL" id="BAAAJE010000012">
    <property type="protein sequence ID" value="GAA1145445.1"/>
    <property type="molecule type" value="Genomic_DNA"/>
</dbReference>
<name>A0ABN1UF22_9ACTN</name>
<proteinExistence type="predicted"/>
<comment type="caution">
    <text evidence="3">The sequence shown here is derived from an EMBL/GenBank/DDBJ whole genome shotgun (WGS) entry which is preliminary data.</text>
</comment>
<feature type="transmembrane region" description="Helical" evidence="1">
    <location>
        <begin position="53"/>
        <end position="77"/>
    </location>
</feature>
<keyword evidence="1" id="KW-1133">Transmembrane helix</keyword>
<accession>A0ABN1UF22</accession>
<keyword evidence="1" id="KW-0472">Membrane</keyword>
<feature type="transmembrane region" description="Helical" evidence="1">
    <location>
        <begin position="113"/>
        <end position="135"/>
    </location>
</feature>
<evidence type="ECO:0000256" key="1">
    <source>
        <dbReference type="SAM" id="Phobius"/>
    </source>
</evidence>
<reference evidence="3 4" key="1">
    <citation type="journal article" date="2019" name="Int. J. Syst. Evol. Microbiol.">
        <title>The Global Catalogue of Microorganisms (GCM) 10K type strain sequencing project: providing services to taxonomists for standard genome sequencing and annotation.</title>
        <authorList>
            <consortium name="The Broad Institute Genomics Platform"/>
            <consortium name="The Broad Institute Genome Sequencing Center for Infectious Disease"/>
            <person name="Wu L."/>
            <person name="Ma J."/>
        </authorList>
    </citation>
    <scope>NUCLEOTIDE SEQUENCE [LARGE SCALE GENOMIC DNA]</scope>
    <source>
        <strain evidence="3 4">JCM 11813</strain>
    </source>
</reference>